<evidence type="ECO:0000256" key="1">
    <source>
        <dbReference type="ARBA" id="ARBA00001946"/>
    </source>
</evidence>
<dbReference type="InterPro" id="IPR020476">
    <property type="entry name" value="Nudix_hydrolase"/>
</dbReference>
<dbReference type="GO" id="GO:0044716">
    <property type="term" value="F:8-oxo-GDP phosphatase activity"/>
    <property type="evidence" value="ECO:0007669"/>
    <property type="project" value="TreeGrafter"/>
</dbReference>
<evidence type="ECO:0000256" key="10">
    <source>
        <dbReference type="ARBA" id="ARBA00035861"/>
    </source>
</evidence>
<evidence type="ECO:0000256" key="3">
    <source>
        <dbReference type="ARBA" id="ARBA00022457"/>
    </source>
</evidence>
<dbReference type="CDD" id="cd03425">
    <property type="entry name" value="NUDIX_MutT_NudA_like"/>
    <property type="match status" value="1"/>
</dbReference>
<dbReference type="InterPro" id="IPR000086">
    <property type="entry name" value="NUDIX_hydrolase_dom"/>
</dbReference>
<comment type="caution">
    <text evidence="20">The sequence shown here is derived from an EMBL/GenBank/DDBJ whole genome shotgun (WGS) entry which is preliminary data.</text>
</comment>
<dbReference type="PANTHER" id="PTHR47707">
    <property type="entry name" value="8-OXO-DGTP DIPHOSPHATASE"/>
    <property type="match status" value="1"/>
</dbReference>
<evidence type="ECO:0000256" key="4">
    <source>
        <dbReference type="ARBA" id="ARBA00022705"/>
    </source>
</evidence>
<evidence type="ECO:0000256" key="11">
    <source>
        <dbReference type="ARBA" id="ARBA00036904"/>
    </source>
</evidence>
<comment type="catalytic activity">
    <reaction evidence="10">
        <text>8-oxo-dGTP + H2O = 8-oxo-dGMP + diphosphate + H(+)</text>
        <dbReference type="Rhea" id="RHEA:31575"/>
        <dbReference type="ChEBI" id="CHEBI:15377"/>
        <dbReference type="ChEBI" id="CHEBI:15378"/>
        <dbReference type="ChEBI" id="CHEBI:33019"/>
        <dbReference type="ChEBI" id="CHEBI:63224"/>
        <dbReference type="ChEBI" id="CHEBI:77896"/>
        <dbReference type="EC" id="3.6.1.55"/>
    </reaction>
</comment>
<evidence type="ECO:0000256" key="18">
    <source>
        <dbReference type="SAM" id="MobiDB-lite"/>
    </source>
</evidence>
<comment type="similarity">
    <text evidence="2 17">Belongs to the Nudix hydrolase family.</text>
</comment>
<comment type="cofactor">
    <cofactor evidence="1">
        <name>Mg(2+)</name>
        <dbReference type="ChEBI" id="CHEBI:18420"/>
    </cofactor>
</comment>
<dbReference type="GO" id="GO:0035539">
    <property type="term" value="F:8-oxo-7,8-dihydrodeoxyguanosine triphosphate pyrophosphatase activity"/>
    <property type="evidence" value="ECO:0007669"/>
    <property type="project" value="UniProtKB-EC"/>
</dbReference>
<feature type="domain" description="Nudix hydrolase" evidence="19">
    <location>
        <begin position="29"/>
        <end position="159"/>
    </location>
</feature>
<dbReference type="PRINTS" id="PR00502">
    <property type="entry name" value="NUDIXFAMILY"/>
</dbReference>
<dbReference type="InterPro" id="IPR020084">
    <property type="entry name" value="NUDIX_hydrolase_CS"/>
</dbReference>
<evidence type="ECO:0000256" key="16">
    <source>
        <dbReference type="ARBA" id="ARBA00042798"/>
    </source>
</evidence>
<dbReference type="GO" id="GO:0006260">
    <property type="term" value="P:DNA replication"/>
    <property type="evidence" value="ECO:0007669"/>
    <property type="project" value="UniProtKB-KW"/>
</dbReference>
<dbReference type="PROSITE" id="PS51462">
    <property type="entry name" value="NUDIX"/>
    <property type="match status" value="1"/>
</dbReference>
<keyword evidence="7 17" id="KW-0378">Hydrolase</keyword>
<evidence type="ECO:0000256" key="5">
    <source>
        <dbReference type="ARBA" id="ARBA00022723"/>
    </source>
</evidence>
<dbReference type="EMBL" id="AJMT01000009">
    <property type="protein sequence ID" value="EIG30266.1"/>
    <property type="molecule type" value="Genomic_DNA"/>
</dbReference>
<reference evidence="20 21" key="1">
    <citation type="submission" date="2012-04" db="EMBL/GenBank/DDBJ databases">
        <authorList>
            <person name="Harkins D.M."/>
            <person name="Madupu R."/>
            <person name="Durkin A.S."/>
            <person name="Torralba M."/>
            <person name="Methe B."/>
            <person name="Sutton G.G."/>
            <person name="Nelson K.E."/>
        </authorList>
    </citation>
    <scope>NUCLEOTIDE SEQUENCE [LARGE SCALE GENOMIC DNA]</scope>
    <source>
        <strain evidence="20 21">VK64</strain>
    </source>
</reference>
<dbReference type="PATRIC" id="fig|1095748.3.peg.214"/>
<evidence type="ECO:0000256" key="12">
    <source>
        <dbReference type="ARBA" id="ARBA00038905"/>
    </source>
</evidence>
<keyword evidence="4" id="KW-0235">DNA replication</keyword>
<dbReference type="InterPro" id="IPR015797">
    <property type="entry name" value="NUDIX_hydrolase-like_dom_sf"/>
</dbReference>
<dbReference type="GO" id="GO:0008413">
    <property type="term" value="F:8-oxo-7,8-dihydroguanosine triphosphate pyrophosphatase activity"/>
    <property type="evidence" value="ECO:0007669"/>
    <property type="project" value="TreeGrafter"/>
</dbReference>
<dbReference type="InterPro" id="IPR047127">
    <property type="entry name" value="MutT-like"/>
</dbReference>
<keyword evidence="8" id="KW-0460">Magnesium</keyword>
<evidence type="ECO:0000256" key="2">
    <source>
        <dbReference type="ARBA" id="ARBA00005582"/>
    </source>
</evidence>
<evidence type="ECO:0000313" key="21">
    <source>
        <dbReference type="Proteomes" id="UP000004473"/>
    </source>
</evidence>
<evidence type="ECO:0000256" key="6">
    <source>
        <dbReference type="ARBA" id="ARBA00022763"/>
    </source>
</evidence>
<dbReference type="Gene3D" id="3.90.79.10">
    <property type="entry name" value="Nucleoside Triphosphate Pyrophosphohydrolase"/>
    <property type="match status" value="1"/>
</dbReference>
<keyword evidence="5" id="KW-0479">Metal-binding</keyword>
<accession>I2NWQ5</accession>
<dbReference type="GO" id="GO:0044715">
    <property type="term" value="F:8-oxo-dGDP phosphatase activity"/>
    <property type="evidence" value="ECO:0007669"/>
    <property type="project" value="TreeGrafter"/>
</dbReference>
<evidence type="ECO:0000256" key="14">
    <source>
        <dbReference type="ARBA" id="ARBA00041592"/>
    </source>
</evidence>
<keyword evidence="3" id="KW-0515">Mutator protein</keyword>
<evidence type="ECO:0000313" key="20">
    <source>
        <dbReference type="EMBL" id="EIG30266.1"/>
    </source>
</evidence>
<organism evidence="20 21">
    <name type="scientific">Neisseria sicca VK64</name>
    <dbReference type="NCBI Taxonomy" id="1095748"/>
    <lineage>
        <taxon>Bacteria</taxon>
        <taxon>Pseudomonadati</taxon>
        <taxon>Pseudomonadota</taxon>
        <taxon>Betaproteobacteria</taxon>
        <taxon>Neisseriales</taxon>
        <taxon>Neisseriaceae</taxon>
        <taxon>Neisseria</taxon>
    </lineage>
</organism>
<keyword evidence="6" id="KW-0227">DNA damage</keyword>
<evidence type="ECO:0000256" key="7">
    <source>
        <dbReference type="ARBA" id="ARBA00022801"/>
    </source>
</evidence>
<dbReference type="GO" id="GO:0046872">
    <property type="term" value="F:metal ion binding"/>
    <property type="evidence" value="ECO:0007669"/>
    <property type="project" value="UniProtKB-KW"/>
</dbReference>
<dbReference type="AlphaFoldDB" id="I2NWQ5"/>
<evidence type="ECO:0000256" key="9">
    <source>
        <dbReference type="ARBA" id="ARBA00023204"/>
    </source>
</evidence>
<name>I2NWQ5_NEISI</name>
<evidence type="ECO:0000256" key="13">
    <source>
        <dbReference type="ARBA" id="ARBA00040794"/>
    </source>
</evidence>
<keyword evidence="9" id="KW-0234">DNA repair</keyword>
<dbReference type="PANTHER" id="PTHR47707:SF1">
    <property type="entry name" value="NUDIX HYDROLASE FAMILY PROTEIN"/>
    <property type="match status" value="1"/>
</dbReference>
<dbReference type="SUPFAM" id="SSF55811">
    <property type="entry name" value="Nudix"/>
    <property type="match status" value="1"/>
</dbReference>
<gene>
    <name evidence="20" type="ORF">HMPREF1051_0209</name>
</gene>
<dbReference type="Pfam" id="PF00293">
    <property type="entry name" value="NUDIX"/>
    <property type="match status" value="1"/>
</dbReference>
<sequence>MAGRIPESDLSGFSDDPSPPIPMTQDTRTLIRVVAGILLNQDGDYLLSSRPEGKPYAGYWEFAGGKVEAGETDFQALQREFEEELGIRILAATPWLTKIHSYEHARVCLKFLWVNPDQWTGEPQSREGQAWSWQKAGDFNVAPMLPANGPLLRALSVPRRLQGRLKTGLYGQNSTGEYRVAPYSLAEPHHANILISETELRKLGKLPQAQSVWVSVHTREQWQRVQDADVVVWQVNHESSARQVLEILEQGVSVPLVVAAPETLVSSYRDRWLSAGAHAVLSDNDTEVV</sequence>
<proteinExistence type="inferred from homology"/>
<dbReference type="GO" id="GO:0006281">
    <property type="term" value="P:DNA repair"/>
    <property type="evidence" value="ECO:0007669"/>
    <property type="project" value="UniProtKB-KW"/>
</dbReference>
<feature type="region of interest" description="Disordered" evidence="18">
    <location>
        <begin position="1"/>
        <end position="24"/>
    </location>
</feature>
<comment type="catalytic activity">
    <reaction evidence="11">
        <text>8-oxo-GTP + H2O = 8-oxo-GMP + diphosphate + H(+)</text>
        <dbReference type="Rhea" id="RHEA:67616"/>
        <dbReference type="ChEBI" id="CHEBI:15377"/>
        <dbReference type="ChEBI" id="CHEBI:15378"/>
        <dbReference type="ChEBI" id="CHEBI:33019"/>
        <dbReference type="ChEBI" id="CHEBI:143553"/>
        <dbReference type="ChEBI" id="CHEBI:145694"/>
    </reaction>
</comment>
<evidence type="ECO:0000256" key="8">
    <source>
        <dbReference type="ARBA" id="ARBA00022842"/>
    </source>
</evidence>
<dbReference type="Proteomes" id="UP000004473">
    <property type="component" value="Unassembled WGS sequence"/>
</dbReference>
<dbReference type="PROSITE" id="PS00893">
    <property type="entry name" value="NUDIX_BOX"/>
    <property type="match status" value="1"/>
</dbReference>
<dbReference type="EC" id="3.6.1.55" evidence="12"/>
<evidence type="ECO:0000259" key="19">
    <source>
        <dbReference type="PROSITE" id="PS51462"/>
    </source>
</evidence>
<protein>
    <recommendedName>
        <fullName evidence="13">8-oxo-dGTP diphosphatase</fullName>
        <ecNumber evidence="12">3.6.1.55</ecNumber>
    </recommendedName>
    <alternativeName>
        <fullName evidence="16">7,8-dihydro-8-oxoguanine-triphosphatase</fullName>
    </alternativeName>
    <alternativeName>
        <fullName evidence="15">Mutator protein MutT</fullName>
    </alternativeName>
    <alternativeName>
        <fullName evidence="14">dGTP pyrophosphohydrolase</fullName>
    </alternativeName>
</protein>
<evidence type="ECO:0000256" key="17">
    <source>
        <dbReference type="RuleBase" id="RU003476"/>
    </source>
</evidence>
<evidence type="ECO:0000256" key="15">
    <source>
        <dbReference type="ARBA" id="ARBA00041979"/>
    </source>
</evidence>